<evidence type="ECO:0000313" key="2">
    <source>
        <dbReference type="Proteomes" id="UP000190667"/>
    </source>
</evidence>
<protein>
    <submittedName>
        <fullName evidence="1">Uncharacterized protein</fullName>
    </submittedName>
</protein>
<proteinExistence type="predicted"/>
<dbReference type="STRING" id="1926881.BTJ39_20670"/>
<name>A0A1S8YEF1_9GAMM</name>
<dbReference type="Pfam" id="PF03857">
    <property type="entry name" value="Colicin_im"/>
    <property type="match status" value="1"/>
</dbReference>
<comment type="caution">
    <text evidence="1">The sequence shown here is derived from an EMBL/GenBank/DDBJ whole genome shotgun (WGS) entry which is preliminary data.</text>
</comment>
<accession>A0A1S8YEF1</accession>
<evidence type="ECO:0000313" key="1">
    <source>
        <dbReference type="EMBL" id="OON37138.1"/>
    </source>
</evidence>
<dbReference type="GO" id="GO:0030153">
    <property type="term" value="P:bacteriocin immunity"/>
    <property type="evidence" value="ECO:0007669"/>
    <property type="project" value="InterPro"/>
</dbReference>
<sequence>MSIAKRNFYLPGIFILYLYDPISPFLNAISTSTRNLPAVLSAKNPLLSKVMDVYTKTSPLLCFFIITQTNDYKK</sequence>
<dbReference type="InterPro" id="IPR005557">
    <property type="entry name" value="Colicin_im"/>
</dbReference>
<reference evidence="1 2" key="1">
    <citation type="submission" date="2016-12" db="EMBL/GenBank/DDBJ databases">
        <title>Izhakiella australiana sp. nov. of genus Izhakiella isolated from Australian desert.</title>
        <authorList>
            <person name="Ji M."/>
        </authorList>
    </citation>
    <scope>NUCLEOTIDE SEQUENCE [LARGE SCALE GENOMIC DNA]</scope>
    <source>
        <strain evidence="1 2">D4N98</strain>
    </source>
</reference>
<organism evidence="1 2">
    <name type="scientific">Izhakiella australiensis</name>
    <dbReference type="NCBI Taxonomy" id="1926881"/>
    <lineage>
        <taxon>Bacteria</taxon>
        <taxon>Pseudomonadati</taxon>
        <taxon>Pseudomonadota</taxon>
        <taxon>Gammaproteobacteria</taxon>
        <taxon>Enterobacterales</taxon>
        <taxon>Erwiniaceae</taxon>
        <taxon>Izhakiella</taxon>
    </lineage>
</organism>
<dbReference type="OrthoDB" id="6613066at2"/>
<dbReference type="AlphaFoldDB" id="A0A1S8YEF1"/>
<keyword evidence="2" id="KW-1185">Reference proteome</keyword>
<dbReference type="EMBL" id="MRUL01000021">
    <property type="protein sequence ID" value="OON37138.1"/>
    <property type="molecule type" value="Genomic_DNA"/>
</dbReference>
<dbReference type="GO" id="GO:0015643">
    <property type="term" value="F:toxic substance binding"/>
    <property type="evidence" value="ECO:0007669"/>
    <property type="project" value="InterPro"/>
</dbReference>
<dbReference type="Proteomes" id="UP000190667">
    <property type="component" value="Unassembled WGS sequence"/>
</dbReference>
<gene>
    <name evidence="1" type="ORF">BTJ39_20670</name>
</gene>